<proteinExistence type="inferred from homology"/>
<reference evidence="9 10" key="1">
    <citation type="submission" date="2019-07" db="EMBL/GenBank/DDBJ databases">
        <title>Whole genome shotgun sequence of Oceanithermus desulfurans NBRC 100063.</title>
        <authorList>
            <person name="Hosoyama A."/>
            <person name="Uohara A."/>
            <person name="Ohji S."/>
            <person name="Ichikawa N."/>
        </authorList>
    </citation>
    <scope>NUCLEOTIDE SEQUENCE [LARGE SCALE GENOMIC DNA]</scope>
    <source>
        <strain evidence="9 10">NBRC 100063</strain>
    </source>
</reference>
<dbReference type="InterPro" id="IPR002657">
    <property type="entry name" value="BilAc:Na_symport/Acr3"/>
</dbReference>
<dbReference type="AlphaFoldDB" id="A0A511RHG6"/>
<accession>A0A511RHG6</accession>
<protein>
    <submittedName>
        <fullName evidence="9">Bile acid:sodium symporter</fullName>
    </submittedName>
</protein>
<evidence type="ECO:0000313" key="10">
    <source>
        <dbReference type="Proteomes" id="UP000321827"/>
    </source>
</evidence>
<evidence type="ECO:0000256" key="1">
    <source>
        <dbReference type="ARBA" id="ARBA00004651"/>
    </source>
</evidence>
<dbReference type="InterPro" id="IPR038770">
    <property type="entry name" value="Na+/solute_symporter_sf"/>
</dbReference>
<dbReference type="Proteomes" id="UP000321827">
    <property type="component" value="Unassembled WGS sequence"/>
</dbReference>
<evidence type="ECO:0000256" key="6">
    <source>
        <dbReference type="ARBA" id="ARBA00022989"/>
    </source>
</evidence>
<feature type="transmembrane region" description="Helical" evidence="8">
    <location>
        <begin position="139"/>
        <end position="157"/>
    </location>
</feature>
<dbReference type="GO" id="GO:0005886">
    <property type="term" value="C:plasma membrane"/>
    <property type="evidence" value="ECO:0007669"/>
    <property type="project" value="UniProtKB-SubCell"/>
</dbReference>
<evidence type="ECO:0000256" key="2">
    <source>
        <dbReference type="ARBA" id="ARBA00010110"/>
    </source>
</evidence>
<feature type="transmembrane region" description="Helical" evidence="8">
    <location>
        <begin position="237"/>
        <end position="262"/>
    </location>
</feature>
<dbReference type="Gene3D" id="1.20.1530.20">
    <property type="match status" value="1"/>
</dbReference>
<dbReference type="PANTHER" id="PTHR43057:SF1">
    <property type="entry name" value="ARSENICAL-RESISTANCE PROTEIN 3"/>
    <property type="match status" value="1"/>
</dbReference>
<evidence type="ECO:0000256" key="5">
    <source>
        <dbReference type="ARBA" id="ARBA00022692"/>
    </source>
</evidence>
<name>A0A511RHG6_9DEIN</name>
<dbReference type="OrthoDB" id="1551454at2"/>
<keyword evidence="3" id="KW-0813">Transport</keyword>
<feature type="transmembrane region" description="Helical" evidence="8">
    <location>
        <begin position="205"/>
        <end position="225"/>
    </location>
</feature>
<organism evidence="9 10">
    <name type="scientific">Oceanithermus desulfurans NBRC 100063</name>
    <dbReference type="NCBI Taxonomy" id="1227550"/>
    <lineage>
        <taxon>Bacteria</taxon>
        <taxon>Thermotogati</taxon>
        <taxon>Deinococcota</taxon>
        <taxon>Deinococci</taxon>
        <taxon>Thermales</taxon>
        <taxon>Thermaceae</taxon>
        <taxon>Oceanithermus</taxon>
    </lineage>
</organism>
<comment type="subcellular location">
    <subcellularLocation>
        <location evidence="1">Cell membrane</location>
        <topology evidence="1">Multi-pass membrane protein</topology>
    </subcellularLocation>
</comment>
<dbReference type="InterPro" id="IPR004706">
    <property type="entry name" value="Arsenical-R_Acr3"/>
</dbReference>
<feature type="transmembrane region" description="Helical" evidence="8">
    <location>
        <begin position="163"/>
        <end position="184"/>
    </location>
</feature>
<evidence type="ECO:0000256" key="4">
    <source>
        <dbReference type="ARBA" id="ARBA00022475"/>
    </source>
</evidence>
<keyword evidence="4" id="KW-1003">Cell membrane</keyword>
<feature type="transmembrane region" description="Helical" evidence="8">
    <location>
        <begin position="80"/>
        <end position="99"/>
    </location>
</feature>
<keyword evidence="7 8" id="KW-0472">Membrane</keyword>
<dbReference type="GO" id="GO:0015105">
    <property type="term" value="F:arsenite transmembrane transporter activity"/>
    <property type="evidence" value="ECO:0007669"/>
    <property type="project" value="TreeGrafter"/>
</dbReference>
<comment type="caution">
    <text evidence="9">The sequence shown here is derived from an EMBL/GenBank/DDBJ whole genome shotgun (WGS) entry which is preliminary data.</text>
</comment>
<evidence type="ECO:0000313" key="9">
    <source>
        <dbReference type="EMBL" id="GEM89094.1"/>
    </source>
</evidence>
<comment type="similarity">
    <text evidence="2">Belongs to the arsenical resistance-3 (ACR3) (TC 2.A.59) family.</text>
</comment>
<gene>
    <name evidence="9" type="ORF">ODE01S_05280</name>
</gene>
<keyword evidence="5 8" id="KW-0812">Transmembrane</keyword>
<evidence type="ECO:0000256" key="3">
    <source>
        <dbReference type="ARBA" id="ARBA00022448"/>
    </source>
</evidence>
<evidence type="ECO:0000256" key="8">
    <source>
        <dbReference type="SAM" id="Phobius"/>
    </source>
</evidence>
<sequence length="331" mass="35525">MGQKVAEHLKRRLLFYALLAIALGWWAGANGAGWVTAQKGALRVLAQLLVFLMIYPMMINLNLELLPKEAREPKPVGLSLAYNYLLTPLLAYLLARIFIPNPELALGFFLVMLIPGSSMAVGYTGLVGGSLEVATVTQAVNFLVLPLALPLYLTALAHSFRLAVPVAGLLATVFWVLILPMFLGDLTRRAVLGRFGTPGLARLKPWLGVVTMVTMLVLVALIFMLKGAMLTLKWPLLLPLVLASIVYLVLILGLATWLDRALGLGYREHMGVAFVSSGKNNGTAIAIAVTAMSPLVALPAAILPLVQIVALVGYVHLAGAVLRFFGEQAVA</sequence>
<dbReference type="PANTHER" id="PTHR43057">
    <property type="entry name" value="ARSENITE EFFLUX TRANSPORTER"/>
    <property type="match status" value="1"/>
</dbReference>
<feature type="transmembrane region" description="Helical" evidence="8">
    <location>
        <begin position="105"/>
        <end position="127"/>
    </location>
</feature>
<dbReference type="Pfam" id="PF01758">
    <property type="entry name" value="SBF"/>
    <property type="match status" value="1"/>
</dbReference>
<keyword evidence="6 8" id="KW-1133">Transmembrane helix</keyword>
<dbReference type="EMBL" id="BJXN01000003">
    <property type="protein sequence ID" value="GEM89094.1"/>
    <property type="molecule type" value="Genomic_DNA"/>
</dbReference>
<dbReference type="GO" id="GO:0015297">
    <property type="term" value="F:antiporter activity"/>
    <property type="evidence" value="ECO:0007669"/>
    <property type="project" value="InterPro"/>
</dbReference>
<dbReference type="RefSeq" id="WP_147145549.1">
    <property type="nucleotide sequence ID" value="NZ_BJXN01000003.1"/>
</dbReference>
<feature type="transmembrane region" description="Helical" evidence="8">
    <location>
        <begin position="41"/>
        <end position="59"/>
    </location>
</feature>
<dbReference type="GO" id="GO:0015104">
    <property type="term" value="F:antimonite transmembrane transporter activity"/>
    <property type="evidence" value="ECO:0007669"/>
    <property type="project" value="TreeGrafter"/>
</dbReference>
<feature type="transmembrane region" description="Helical" evidence="8">
    <location>
        <begin position="308"/>
        <end position="326"/>
    </location>
</feature>
<evidence type="ECO:0000256" key="7">
    <source>
        <dbReference type="ARBA" id="ARBA00023136"/>
    </source>
</evidence>